<dbReference type="NCBIfam" id="TIGR00879">
    <property type="entry name" value="SP"/>
    <property type="match status" value="1"/>
</dbReference>
<feature type="transmembrane region" description="Helical" evidence="8">
    <location>
        <begin position="473"/>
        <end position="491"/>
    </location>
</feature>
<dbReference type="InterPro" id="IPR005828">
    <property type="entry name" value="MFS_sugar_transport-like"/>
</dbReference>
<dbReference type="InterPro" id="IPR003663">
    <property type="entry name" value="Sugar/inositol_transpt"/>
</dbReference>
<evidence type="ECO:0000256" key="6">
    <source>
        <dbReference type="ARBA" id="ARBA00023136"/>
    </source>
</evidence>
<dbReference type="GO" id="GO:0016020">
    <property type="term" value="C:membrane"/>
    <property type="evidence" value="ECO:0007669"/>
    <property type="project" value="UniProtKB-SubCell"/>
</dbReference>
<keyword evidence="6 8" id="KW-0472">Membrane</keyword>
<dbReference type="AlphaFoldDB" id="A0A0B7K2G9"/>
<evidence type="ECO:0000256" key="2">
    <source>
        <dbReference type="ARBA" id="ARBA00010992"/>
    </source>
</evidence>
<feature type="transmembrane region" description="Helical" evidence="8">
    <location>
        <begin position="304"/>
        <end position="326"/>
    </location>
</feature>
<evidence type="ECO:0000256" key="7">
    <source>
        <dbReference type="RuleBase" id="RU003346"/>
    </source>
</evidence>
<feature type="transmembrane region" description="Helical" evidence="8">
    <location>
        <begin position="224"/>
        <end position="241"/>
    </location>
</feature>
<feature type="transmembrane region" description="Helical" evidence="8">
    <location>
        <begin position="346"/>
        <end position="365"/>
    </location>
</feature>
<gene>
    <name evidence="10" type="ORF">BN869_000005809_1</name>
</gene>
<dbReference type="GO" id="GO:0005351">
    <property type="term" value="F:carbohydrate:proton symporter activity"/>
    <property type="evidence" value="ECO:0007669"/>
    <property type="project" value="TreeGrafter"/>
</dbReference>
<feature type="transmembrane region" description="Helical" evidence="8">
    <location>
        <begin position="439"/>
        <end position="461"/>
    </location>
</feature>
<dbReference type="InterPro" id="IPR050360">
    <property type="entry name" value="MFS_Sugar_Transporters"/>
</dbReference>
<evidence type="ECO:0000259" key="9">
    <source>
        <dbReference type="PROSITE" id="PS50850"/>
    </source>
</evidence>
<sequence length="522" mass="56598">MSQLAEDPVTSRSDGPHIGKPKVLLKQEAIRVDHNAENALTVKQVFKNHPAVVWWCFFWAMAAVGWGFDAQVNGGMLAVKSFRRDFGYIFEGEPVLPASWQSAFNAISSVGQFGGGFLCSYLADRHGRRWSLLGGVVIATGGIIGEILSTTNVAFLISKLILGVGLGFYLTIAPLATSEISPVVFRGIATAGVQFGIGSGQLLSNAAIKAFGEWESRWAYRAPFALQLFFCIFLLAGLPFAPESPWWLARRGKRDEAKNALIRLYGSGVDIDIKLAALETTIAEEEAARSSQGSLIQCFRGTNLVRTSISICIFLCQHFTGIIFALGYSSYFFQLAGLETWRSFDLGVGVTAAGVGATIISWFIIERVGRRNLFLLGLVVLTTILILIGILDIIPSGGAKWAQASLTIVYSFFYFATLGAMAFAILGEVSSTSLRAPTIAIATATQAAIGTLFNSVIPYMINPDEGNLRGKVGFIFGGLSAIATVWAFFFVPELKGRPFDEIDYMFQSKVSPRRMGSYVVSL</sequence>
<evidence type="ECO:0000256" key="3">
    <source>
        <dbReference type="ARBA" id="ARBA00022448"/>
    </source>
</evidence>
<evidence type="ECO:0000256" key="8">
    <source>
        <dbReference type="SAM" id="Phobius"/>
    </source>
</evidence>
<comment type="similarity">
    <text evidence="2 7">Belongs to the major facilitator superfamily. Sugar transporter (TC 2.A.1.1) family.</text>
</comment>
<comment type="subcellular location">
    <subcellularLocation>
        <location evidence="1">Membrane</location>
        <topology evidence="1">Multi-pass membrane protein</topology>
    </subcellularLocation>
</comment>
<evidence type="ECO:0000256" key="5">
    <source>
        <dbReference type="ARBA" id="ARBA00022989"/>
    </source>
</evidence>
<reference evidence="10" key="1">
    <citation type="submission" date="2015-01" db="EMBL/GenBank/DDBJ databases">
        <authorList>
            <person name="Durling Mikael"/>
        </authorList>
    </citation>
    <scope>NUCLEOTIDE SEQUENCE</scope>
</reference>
<evidence type="ECO:0000256" key="4">
    <source>
        <dbReference type="ARBA" id="ARBA00022692"/>
    </source>
</evidence>
<dbReference type="Gene3D" id="1.20.1250.20">
    <property type="entry name" value="MFS general substrate transporter like domains"/>
    <property type="match status" value="1"/>
</dbReference>
<organism evidence="10">
    <name type="scientific">Bionectria ochroleuca</name>
    <name type="common">Gliocladium roseum</name>
    <dbReference type="NCBI Taxonomy" id="29856"/>
    <lineage>
        <taxon>Eukaryota</taxon>
        <taxon>Fungi</taxon>
        <taxon>Dikarya</taxon>
        <taxon>Ascomycota</taxon>
        <taxon>Pezizomycotina</taxon>
        <taxon>Sordariomycetes</taxon>
        <taxon>Hypocreomycetidae</taxon>
        <taxon>Hypocreales</taxon>
        <taxon>Bionectriaceae</taxon>
        <taxon>Clonostachys</taxon>
    </lineage>
</organism>
<dbReference type="InterPro" id="IPR036259">
    <property type="entry name" value="MFS_trans_sf"/>
</dbReference>
<feature type="transmembrane region" description="Helical" evidence="8">
    <location>
        <begin position="154"/>
        <end position="176"/>
    </location>
</feature>
<evidence type="ECO:0000256" key="1">
    <source>
        <dbReference type="ARBA" id="ARBA00004141"/>
    </source>
</evidence>
<dbReference type="SUPFAM" id="SSF103473">
    <property type="entry name" value="MFS general substrate transporter"/>
    <property type="match status" value="1"/>
</dbReference>
<name>A0A0B7K2G9_BIOOC</name>
<protein>
    <recommendedName>
        <fullName evidence="9">Major facilitator superfamily (MFS) profile domain-containing protein</fullName>
    </recommendedName>
</protein>
<feature type="transmembrane region" description="Helical" evidence="8">
    <location>
        <begin position="372"/>
        <end position="394"/>
    </location>
</feature>
<proteinExistence type="inferred from homology"/>
<dbReference type="PANTHER" id="PTHR48022:SF51">
    <property type="entry name" value="ALPHA-GLUCOSIDE TRANSPORTER, PUTATIVE (AFU_ORTHOLOGUE AFUA_6G11920)-RELATED"/>
    <property type="match status" value="1"/>
</dbReference>
<feature type="transmembrane region" description="Helical" evidence="8">
    <location>
        <begin position="406"/>
        <end position="427"/>
    </location>
</feature>
<feature type="transmembrane region" description="Helical" evidence="8">
    <location>
        <begin position="51"/>
        <end position="68"/>
    </location>
</feature>
<dbReference type="PANTHER" id="PTHR48022">
    <property type="entry name" value="PLASTIDIC GLUCOSE TRANSPORTER 4"/>
    <property type="match status" value="1"/>
</dbReference>
<dbReference type="EMBL" id="CDPU01000015">
    <property type="protein sequence ID" value="CEO49752.1"/>
    <property type="molecule type" value="Genomic_DNA"/>
</dbReference>
<accession>A0A0B7K2G9</accession>
<evidence type="ECO:0000313" key="10">
    <source>
        <dbReference type="EMBL" id="CEO49752.1"/>
    </source>
</evidence>
<feature type="transmembrane region" description="Helical" evidence="8">
    <location>
        <begin position="183"/>
        <end position="204"/>
    </location>
</feature>
<keyword evidence="4 8" id="KW-0812">Transmembrane</keyword>
<dbReference type="PROSITE" id="PS50850">
    <property type="entry name" value="MFS"/>
    <property type="match status" value="1"/>
</dbReference>
<keyword evidence="3 7" id="KW-0813">Transport</keyword>
<feature type="transmembrane region" description="Helical" evidence="8">
    <location>
        <begin position="130"/>
        <end position="148"/>
    </location>
</feature>
<dbReference type="FunFam" id="1.20.1250.20:FF:000078">
    <property type="entry name" value="MFS maltose transporter, putative"/>
    <property type="match status" value="1"/>
</dbReference>
<keyword evidence="5 8" id="KW-1133">Transmembrane helix</keyword>
<dbReference type="InterPro" id="IPR020846">
    <property type="entry name" value="MFS_dom"/>
</dbReference>
<feature type="domain" description="Major facilitator superfamily (MFS) profile" evidence="9">
    <location>
        <begin position="55"/>
        <end position="495"/>
    </location>
</feature>
<dbReference type="Pfam" id="PF00083">
    <property type="entry name" value="Sugar_tr"/>
    <property type="match status" value="1"/>
</dbReference>